<dbReference type="Gene3D" id="3.30.260.10">
    <property type="entry name" value="TCP-1-like chaperonin intermediate domain"/>
    <property type="match status" value="1"/>
</dbReference>
<dbReference type="InterPro" id="IPR017998">
    <property type="entry name" value="Chaperone_TCP-1"/>
</dbReference>
<evidence type="ECO:0000256" key="10">
    <source>
        <dbReference type="ARBA" id="ARBA00064252"/>
    </source>
</evidence>
<dbReference type="NCBIfam" id="TIGR02346">
    <property type="entry name" value="chap_CCT_theta"/>
    <property type="match status" value="1"/>
</dbReference>
<dbReference type="PRINTS" id="PR00304">
    <property type="entry name" value="TCOMPLEXTCP1"/>
</dbReference>
<keyword evidence="4" id="KW-0963">Cytoplasm</keyword>
<dbReference type="Gene3D" id="1.10.560.10">
    <property type="entry name" value="GroEL-like equatorial domain"/>
    <property type="match status" value="1"/>
</dbReference>
<dbReference type="InterPro" id="IPR002423">
    <property type="entry name" value="Cpn60/GroEL/TCP-1"/>
</dbReference>
<dbReference type="Gene3D" id="3.50.7.10">
    <property type="entry name" value="GroEL"/>
    <property type="match status" value="1"/>
</dbReference>
<dbReference type="InterPro" id="IPR002194">
    <property type="entry name" value="Chaperonin_TCP-1_CS"/>
</dbReference>
<keyword evidence="5 11" id="KW-0547">Nucleotide-binding</keyword>
<dbReference type="EMBL" id="UYRR01031560">
    <property type="protein sequence ID" value="VDK51024.1"/>
    <property type="molecule type" value="Genomic_DNA"/>
</dbReference>
<dbReference type="Proteomes" id="UP000267096">
    <property type="component" value="Unassembled WGS sequence"/>
</dbReference>
<evidence type="ECO:0000256" key="8">
    <source>
        <dbReference type="ARBA" id="ARBA00029602"/>
    </source>
</evidence>
<dbReference type="WBParaSite" id="ASIM_0001454501-mRNA-1">
    <property type="protein sequence ID" value="ASIM_0001454501-mRNA-1"/>
    <property type="gene ID" value="ASIM_0001454501"/>
</dbReference>
<accession>A0A0M3K120</accession>
<keyword evidence="6 11" id="KW-0067">ATP-binding</keyword>
<feature type="region of interest" description="Disordered" evidence="12">
    <location>
        <begin position="538"/>
        <end position="560"/>
    </location>
</feature>
<dbReference type="PROSITE" id="PS00995">
    <property type="entry name" value="TCP1_3"/>
    <property type="match status" value="1"/>
</dbReference>
<comment type="similarity">
    <text evidence="2 11">Belongs to the TCP-1 chaperonin family.</text>
</comment>
<keyword evidence="7 11" id="KW-0143">Chaperone</keyword>
<dbReference type="GO" id="GO:0005737">
    <property type="term" value="C:cytoplasm"/>
    <property type="evidence" value="ECO:0007669"/>
    <property type="project" value="UniProtKB-SubCell"/>
</dbReference>
<dbReference type="InterPro" id="IPR027413">
    <property type="entry name" value="GROEL-like_equatorial_sf"/>
</dbReference>
<dbReference type="SUPFAM" id="SSF54849">
    <property type="entry name" value="GroEL-intermediate domain like"/>
    <property type="match status" value="1"/>
</dbReference>
<comment type="function">
    <text evidence="9">Molecular chaperone; assists the folding of proteins upon ATP hydrolysis. Known to play a role, in vitro, in the folding of actin and tubulin. Required for correct subcellular localization of pgl-1.</text>
</comment>
<protein>
    <recommendedName>
        <fullName evidence="3">T-complex protein 1 subunit theta</fullName>
    </recommendedName>
    <alternativeName>
        <fullName evidence="8">CCT-theta</fullName>
    </alternativeName>
</protein>
<evidence type="ECO:0000256" key="4">
    <source>
        <dbReference type="ARBA" id="ARBA00022490"/>
    </source>
</evidence>
<dbReference type="AlphaFoldDB" id="A0A0M3K120"/>
<evidence type="ECO:0000256" key="1">
    <source>
        <dbReference type="ARBA" id="ARBA00004496"/>
    </source>
</evidence>
<comment type="subcellular location">
    <subcellularLocation>
        <location evidence="1">Cytoplasm</location>
    </subcellularLocation>
</comment>
<dbReference type="GO" id="GO:0005524">
    <property type="term" value="F:ATP binding"/>
    <property type="evidence" value="ECO:0007669"/>
    <property type="project" value="UniProtKB-KW"/>
</dbReference>
<reference evidence="15" key="1">
    <citation type="submission" date="2017-02" db="UniProtKB">
        <authorList>
            <consortium name="WormBaseParasite"/>
        </authorList>
    </citation>
    <scope>IDENTIFICATION</scope>
</reference>
<dbReference type="InterPro" id="IPR027409">
    <property type="entry name" value="GroEL-like_apical_dom_sf"/>
</dbReference>
<evidence type="ECO:0000256" key="7">
    <source>
        <dbReference type="ARBA" id="ARBA00023186"/>
    </source>
</evidence>
<evidence type="ECO:0000256" key="12">
    <source>
        <dbReference type="SAM" id="MobiDB-lite"/>
    </source>
</evidence>
<reference evidence="13 14" key="2">
    <citation type="submission" date="2018-11" db="EMBL/GenBank/DDBJ databases">
        <authorList>
            <consortium name="Pathogen Informatics"/>
        </authorList>
    </citation>
    <scope>NUCLEOTIDE SEQUENCE [LARGE SCALE GENOMIC DNA]</scope>
</reference>
<gene>
    <name evidence="13" type="ORF">ASIM_LOCUS13955</name>
</gene>
<dbReference type="OrthoDB" id="1748577at2759"/>
<evidence type="ECO:0000256" key="9">
    <source>
        <dbReference type="ARBA" id="ARBA00058723"/>
    </source>
</evidence>
<dbReference type="GO" id="GO:0016887">
    <property type="term" value="F:ATP hydrolysis activity"/>
    <property type="evidence" value="ECO:0007669"/>
    <property type="project" value="InterPro"/>
</dbReference>
<evidence type="ECO:0000256" key="3">
    <source>
        <dbReference type="ARBA" id="ARBA00016981"/>
    </source>
</evidence>
<evidence type="ECO:0000256" key="11">
    <source>
        <dbReference type="RuleBase" id="RU004187"/>
    </source>
</evidence>
<dbReference type="InterPro" id="IPR012721">
    <property type="entry name" value="Chap_CCT_theta"/>
</dbReference>
<evidence type="ECO:0000313" key="15">
    <source>
        <dbReference type="WBParaSite" id="ASIM_0001454501-mRNA-1"/>
    </source>
</evidence>
<evidence type="ECO:0000256" key="2">
    <source>
        <dbReference type="ARBA" id="ARBA00008020"/>
    </source>
</evidence>
<evidence type="ECO:0000313" key="13">
    <source>
        <dbReference type="EMBL" id="VDK51024.1"/>
    </source>
</evidence>
<dbReference type="PANTHER" id="PTHR11353">
    <property type="entry name" value="CHAPERONIN"/>
    <property type="match status" value="1"/>
</dbReference>
<evidence type="ECO:0000256" key="5">
    <source>
        <dbReference type="ARBA" id="ARBA00022741"/>
    </source>
</evidence>
<name>A0A0M3K120_ANISI</name>
<dbReference type="PROSITE" id="PS00751">
    <property type="entry name" value="TCP1_2"/>
    <property type="match status" value="1"/>
</dbReference>
<evidence type="ECO:0000256" key="6">
    <source>
        <dbReference type="ARBA" id="ARBA00022840"/>
    </source>
</evidence>
<keyword evidence="14" id="KW-1185">Reference proteome</keyword>
<dbReference type="GO" id="GO:0140662">
    <property type="term" value="F:ATP-dependent protein folding chaperone"/>
    <property type="evidence" value="ECO:0007669"/>
    <property type="project" value="InterPro"/>
</dbReference>
<dbReference type="CDD" id="cd03341">
    <property type="entry name" value="TCP1_theta"/>
    <property type="match status" value="1"/>
</dbReference>
<sequence length="560" mass="60780">MAMSIPKSGYARFLKEGAQIYPKKYSRKFQSFKGTEEAVQRNIEACTELAAQIRSAYGPSGMNKMVINHIEKLFVTNDAATILKELEIQHPAARMVIMASQMQEKQIGDGTNTVVIFACALLEHASQLLNMGLSPAEIAAGYEQALDKTLEILPSLVVKKATDLRDLSAVQNYLKSAIMSKQYDNVDFITELVAKACVQIVPKNAYNFNVDNIRICKILGAGITSSHTMNGMVFKRGAEGEIKKVSNARIAVFACPFDLTQTETKGTVLMETASDLLSFSAGEESEVEQQVKALAQNGVSCVVAAGKFGDLYLHFLNKYNIMGVRLTSKFDLRRLCRTTGAQAQARVCAPSVDLLGECDRVYVEEIGDTEVVVFDKASERGNIATIVIRGSSQSRMDDVERAIDDAVNTYKALTRDDQLVAGAGAVEIELAKQIDDIGSKCAGLAQYAIRKFAQALEALPKQLADNAGLKATEVLSKLYATHEEGKKNAGVDLQSGEVMDASTNNIFDLYASKKLAIKLATNAAITILKVDQIIMSKQATGGPKPRGPKPQDEDDDDGMA</sequence>
<dbReference type="InterPro" id="IPR027410">
    <property type="entry name" value="TCP-1-like_intermed_sf"/>
</dbReference>
<proteinExistence type="inferred from homology"/>
<dbReference type="FunFam" id="3.50.7.10:FF:000008">
    <property type="entry name" value="T-complex protein 1 subunit theta"/>
    <property type="match status" value="1"/>
</dbReference>
<evidence type="ECO:0000313" key="14">
    <source>
        <dbReference type="Proteomes" id="UP000267096"/>
    </source>
</evidence>
<dbReference type="Pfam" id="PF00118">
    <property type="entry name" value="Cpn60_TCP1"/>
    <property type="match status" value="1"/>
</dbReference>
<dbReference type="PROSITE" id="PS00750">
    <property type="entry name" value="TCP1_1"/>
    <property type="match status" value="1"/>
</dbReference>
<comment type="subunit">
    <text evidence="10">Heterooligomeric complex.</text>
</comment>
<dbReference type="SUPFAM" id="SSF52029">
    <property type="entry name" value="GroEL apical domain-like"/>
    <property type="match status" value="1"/>
</dbReference>
<dbReference type="SUPFAM" id="SSF48592">
    <property type="entry name" value="GroEL equatorial domain-like"/>
    <property type="match status" value="1"/>
</dbReference>
<dbReference type="GO" id="GO:0051082">
    <property type="term" value="F:unfolded protein binding"/>
    <property type="evidence" value="ECO:0007669"/>
    <property type="project" value="InterPro"/>
</dbReference>
<organism evidence="15">
    <name type="scientific">Anisakis simplex</name>
    <name type="common">Herring worm</name>
    <dbReference type="NCBI Taxonomy" id="6269"/>
    <lineage>
        <taxon>Eukaryota</taxon>
        <taxon>Metazoa</taxon>
        <taxon>Ecdysozoa</taxon>
        <taxon>Nematoda</taxon>
        <taxon>Chromadorea</taxon>
        <taxon>Rhabditida</taxon>
        <taxon>Spirurina</taxon>
        <taxon>Ascaridomorpha</taxon>
        <taxon>Ascaridoidea</taxon>
        <taxon>Anisakidae</taxon>
        <taxon>Anisakis</taxon>
        <taxon>Anisakis simplex complex</taxon>
    </lineage>
</organism>